<comment type="caution">
    <text evidence="2">The sequence shown here is derived from an EMBL/GenBank/DDBJ whole genome shotgun (WGS) entry which is preliminary data.</text>
</comment>
<dbReference type="EMBL" id="JAGMWT010000001">
    <property type="protein sequence ID" value="KAH7138427.1"/>
    <property type="molecule type" value="Genomic_DNA"/>
</dbReference>
<accession>A0A9P9EJ53</accession>
<organism evidence="2 3">
    <name type="scientific">Dendryphion nanum</name>
    <dbReference type="NCBI Taxonomy" id="256645"/>
    <lineage>
        <taxon>Eukaryota</taxon>
        <taxon>Fungi</taxon>
        <taxon>Dikarya</taxon>
        <taxon>Ascomycota</taxon>
        <taxon>Pezizomycotina</taxon>
        <taxon>Dothideomycetes</taxon>
        <taxon>Pleosporomycetidae</taxon>
        <taxon>Pleosporales</taxon>
        <taxon>Torulaceae</taxon>
        <taxon>Dendryphion</taxon>
    </lineage>
</organism>
<evidence type="ECO:0000313" key="2">
    <source>
        <dbReference type="EMBL" id="KAH7138427.1"/>
    </source>
</evidence>
<protein>
    <submittedName>
        <fullName evidence="2">Uncharacterized protein</fullName>
    </submittedName>
</protein>
<evidence type="ECO:0000313" key="3">
    <source>
        <dbReference type="Proteomes" id="UP000700596"/>
    </source>
</evidence>
<dbReference type="AlphaFoldDB" id="A0A9P9EJ53"/>
<sequence>MGVPRTLHLNTPHSSSQEDFFFFTFSNSRFPTAQHCSSTLSIEPNLRTHVSCLPPSCTYIYPPENTPTAVPTLPPINQSHSPLPLYNRQNNRFDTRPDCTVFPWRGIDLPTQSLFKSELWKGKKNPVSIKTTLFAYLASASEPHSRTRSLRHEEMSAGRKSIRKPYAPHEPRRKKKTPVGYYSFENAGTISSVNISCSYQLLFFFCHPRLDLPTSLAPSHRAPS</sequence>
<dbReference type="Proteomes" id="UP000700596">
    <property type="component" value="Unassembled WGS sequence"/>
</dbReference>
<gene>
    <name evidence="2" type="ORF">B0J11DRAFT_15212</name>
</gene>
<reference evidence="2" key="1">
    <citation type="journal article" date="2021" name="Nat. Commun.">
        <title>Genetic determinants of endophytism in the Arabidopsis root mycobiome.</title>
        <authorList>
            <person name="Mesny F."/>
            <person name="Miyauchi S."/>
            <person name="Thiergart T."/>
            <person name="Pickel B."/>
            <person name="Atanasova L."/>
            <person name="Karlsson M."/>
            <person name="Huettel B."/>
            <person name="Barry K.W."/>
            <person name="Haridas S."/>
            <person name="Chen C."/>
            <person name="Bauer D."/>
            <person name="Andreopoulos W."/>
            <person name="Pangilinan J."/>
            <person name="LaButti K."/>
            <person name="Riley R."/>
            <person name="Lipzen A."/>
            <person name="Clum A."/>
            <person name="Drula E."/>
            <person name="Henrissat B."/>
            <person name="Kohler A."/>
            <person name="Grigoriev I.V."/>
            <person name="Martin F.M."/>
            <person name="Hacquard S."/>
        </authorList>
    </citation>
    <scope>NUCLEOTIDE SEQUENCE</scope>
    <source>
        <strain evidence="2">MPI-CAGE-CH-0243</strain>
    </source>
</reference>
<evidence type="ECO:0000256" key="1">
    <source>
        <dbReference type="SAM" id="MobiDB-lite"/>
    </source>
</evidence>
<keyword evidence="3" id="KW-1185">Reference proteome</keyword>
<feature type="region of interest" description="Disordered" evidence="1">
    <location>
        <begin position="145"/>
        <end position="175"/>
    </location>
</feature>
<name>A0A9P9EJ53_9PLEO</name>
<proteinExistence type="predicted"/>